<feature type="region of interest" description="Disordered" evidence="1">
    <location>
        <begin position="50"/>
        <end position="90"/>
    </location>
</feature>
<organism evidence="2 3">
    <name type="scientific">Mycolicibacterium mageritense</name>
    <name type="common">Mycobacterium mageritense</name>
    <dbReference type="NCBI Taxonomy" id="53462"/>
    <lineage>
        <taxon>Bacteria</taxon>
        <taxon>Bacillati</taxon>
        <taxon>Actinomycetota</taxon>
        <taxon>Actinomycetes</taxon>
        <taxon>Mycobacteriales</taxon>
        <taxon>Mycobacteriaceae</taxon>
        <taxon>Mycolicibacterium</taxon>
    </lineage>
</organism>
<keyword evidence="3" id="KW-1185">Reference proteome</keyword>
<sequence length="90" mass="10046">MRTHTPSAQHALVIVELDVTDPTLGGIALTAHGRLRTEVTNQLVAGYAEAESRPHVRRIGPPTDRLRRRPRLHPDPPRVRHRSQILVGSN</sequence>
<gene>
    <name evidence="2" type="ORF">MMAGJ_55890</name>
</gene>
<proteinExistence type="predicted"/>
<reference evidence="2 3" key="1">
    <citation type="journal article" date="2019" name="Emerg. Microbes Infect.">
        <title>Comprehensive subspecies identification of 175 nontuberculous mycobacteria species based on 7547 genomic profiles.</title>
        <authorList>
            <person name="Matsumoto Y."/>
            <person name="Kinjo T."/>
            <person name="Motooka D."/>
            <person name="Nabeya D."/>
            <person name="Jung N."/>
            <person name="Uechi K."/>
            <person name="Horii T."/>
            <person name="Iida T."/>
            <person name="Fujita J."/>
            <person name="Nakamura S."/>
        </authorList>
    </citation>
    <scope>NUCLEOTIDE SEQUENCE [LARGE SCALE GENOMIC DNA]</scope>
    <source>
        <strain evidence="2 3">JCM 12375</strain>
    </source>
</reference>
<evidence type="ECO:0000313" key="3">
    <source>
        <dbReference type="Proteomes" id="UP000465622"/>
    </source>
</evidence>
<evidence type="ECO:0000256" key="1">
    <source>
        <dbReference type="SAM" id="MobiDB-lite"/>
    </source>
</evidence>
<dbReference type="Proteomes" id="UP000465622">
    <property type="component" value="Chromosome"/>
</dbReference>
<name>A0ABN5YDX4_MYCME</name>
<evidence type="ECO:0000313" key="2">
    <source>
        <dbReference type="EMBL" id="BBX36307.1"/>
    </source>
</evidence>
<protein>
    <submittedName>
        <fullName evidence="2">Uncharacterized protein</fullName>
    </submittedName>
</protein>
<dbReference type="EMBL" id="AP022567">
    <property type="protein sequence ID" value="BBX36307.1"/>
    <property type="molecule type" value="Genomic_DNA"/>
</dbReference>
<accession>A0ABN5YDX4</accession>